<evidence type="ECO:0000313" key="1">
    <source>
        <dbReference type="EMBL" id="CCD45465.1"/>
    </source>
</evidence>
<dbReference type="Proteomes" id="UP000008177">
    <property type="component" value="Unplaced contigs"/>
</dbReference>
<gene>
    <name evidence="1" type="ORF">BofuT4_P044830.1</name>
</gene>
<name>G2XYC8_BOTF4</name>
<organism evidence="1 2">
    <name type="scientific">Botryotinia fuckeliana (strain T4)</name>
    <name type="common">Noble rot fungus</name>
    <name type="synonym">Botrytis cinerea</name>
    <dbReference type="NCBI Taxonomy" id="999810"/>
    <lineage>
        <taxon>Eukaryota</taxon>
        <taxon>Fungi</taxon>
        <taxon>Dikarya</taxon>
        <taxon>Ascomycota</taxon>
        <taxon>Pezizomycotina</taxon>
        <taxon>Leotiomycetes</taxon>
        <taxon>Helotiales</taxon>
        <taxon>Sclerotiniaceae</taxon>
        <taxon>Botrytis</taxon>
    </lineage>
</organism>
<evidence type="ECO:0000313" key="2">
    <source>
        <dbReference type="Proteomes" id="UP000008177"/>
    </source>
</evidence>
<dbReference type="OrthoDB" id="10390588at2759"/>
<reference evidence="2" key="1">
    <citation type="journal article" date="2011" name="PLoS Genet.">
        <title>Genomic analysis of the necrotrophic fungal pathogens Sclerotinia sclerotiorum and Botrytis cinerea.</title>
        <authorList>
            <person name="Amselem J."/>
            <person name="Cuomo C.A."/>
            <person name="van Kan J.A."/>
            <person name="Viaud M."/>
            <person name="Benito E.P."/>
            <person name="Couloux A."/>
            <person name="Coutinho P.M."/>
            <person name="de Vries R.P."/>
            <person name="Dyer P.S."/>
            <person name="Fillinger S."/>
            <person name="Fournier E."/>
            <person name="Gout L."/>
            <person name="Hahn M."/>
            <person name="Kohn L."/>
            <person name="Lapalu N."/>
            <person name="Plummer K.M."/>
            <person name="Pradier J.M."/>
            <person name="Quevillon E."/>
            <person name="Sharon A."/>
            <person name="Simon A."/>
            <person name="ten Have A."/>
            <person name="Tudzynski B."/>
            <person name="Tudzynski P."/>
            <person name="Wincker P."/>
            <person name="Andrew M."/>
            <person name="Anthouard V."/>
            <person name="Beever R.E."/>
            <person name="Beffa R."/>
            <person name="Benoit I."/>
            <person name="Bouzid O."/>
            <person name="Brault B."/>
            <person name="Chen Z."/>
            <person name="Choquer M."/>
            <person name="Collemare J."/>
            <person name="Cotton P."/>
            <person name="Danchin E.G."/>
            <person name="Da Silva C."/>
            <person name="Gautier A."/>
            <person name="Giraud C."/>
            <person name="Giraud T."/>
            <person name="Gonzalez C."/>
            <person name="Grossetete S."/>
            <person name="Guldener U."/>
            <person name="Henrissat B."/>
            <person name="Howlett B.J."/>
            <person name="Kodira C."/>
            <person name="Kretschmer M."/>
            <person name="Lappartient A."/>
            <person name="Leroch M."/>
            <person name="Levis C."/>
            <person name="Mauceli E."/>
            <person name="Neuveglise C."/>
            <person name="Oeser B."/>
            <person name="Pearson M."/>
            <person name="Poulain J."/>
            <person name="Poussereau N."/>
            <person name="Quesneville H."/>
            <person name="Rascle C."/>
            <person name="Schumacher J."/>
            <person name="Segurens B."/>
            <person name="Sexton A."/>
            <person name="Silva E."/>
            <person name="Sirven C."/>
            <person name="Soanes D.M."/>
            <person name="Talbot N.J."/>
            <person name="Templeton M."/>
            <person name="Yandava C."/>
            <person name="Yarden O."/>
            <person name="Zeng Q."/>
            <person name="Rollins J.A."/>
            <person name="Lebrun M.H."/>
            <person name="Dickman M."/>
        </authorList>
    </citation>
    <scope>NUCLEOTIDE SEQUENCE [LARGE SCALE GENOMIC DNA]</scope>
    <source>
        <strain evidence="2">T4</strain>
    </source>
</reference>
<dbReference type="EMBL" id="FQ790278">
    <property type="protein sequence ID" value="CCD45465.1"/>
    <property type="molecule type" value="Genomic_DNA"/>
</dbReference>
<dbReference type="HOGENOM" id="CLU_2061139_0_0_1"/>
<protein>
    <submittedName>
        <fullName evidence="1">Uncharacterized protein</fullName>
    </submittedName>
</protein>
<proteinExistence type="predicted"/>
<sequence length="119" mass="13298">MSDKRSLFLEKEIRDLLVSAGCHRPNLDSSQSTLLLYVQTRQQKEKNRRSLEDILRPPEPLSLLHSETSLCLLNSGRRPQVIVRQGPGVVSSIAVHVEIGARGKPISPPLKTRLARTLV</sequence>
<accession>G2XYC8</accession>
<dbReference type="AlphaFoldDB" id="G2XYC8"/>
<dbReference type="InParanoid" id="G2XYC8"/>